<dbReference type="OrthoDB" id="19020at2157"/>
<dbReference type="RefSeq" id="WP_008385929.1">
    <property type="nucleotide sequence ID" value="NZ_AOIV01000021.1"/>
</dbReference>
<dbReference type="SUPFAM" id="SSF51695">
    <property type="entry name" value="PLC-like phosphodiesterases"/>
    <property type="match status" value="1"/>
</dbReference>
<dbReference type="AlphaFoldDB" id="M0DB45"/>
<name>M0DB45_HALPD</name>
<gene>
    <name evidence="2" type="ORF">C474_08857</name>
</gene>
<reference evidence="2 3" key="1">
    <citation type="journal article" date="2014" name="PLoS Genet.">
        <title>Phylogenetically driven sequencing of extremely halophilic archaea reveals strategies for static and dynamic osmo-response.</title>
        <authorList>
            <person name="Becker E.A."/>
            <person name="Seitzer P.M."/>
            <person name="Tritt A."/>
            <person name="Larsen D."/>
            <person name="Krusor M."/>
            <person name="Yao A.I."/>
            <person name="Wu D."/>
            <person name="Madern D."/>
            <person name="Eisen J.A."/>
            <person name="Darling A.E."/>
            <person name="Facciotti M.T."/>
        </authorList>
    </citation>
    <scope>NUCLEOTIDE SEQUENCE [LARGE SCALE GENOMIC DNA]</scope>
    <source>
        <strain evidence="2 3">JCM 14848</strain>
    </source>
</reference>
<proteinExistence type="predicted"/>
<dbReference type="InterPro" id="IPR017946">
    <property type="entry name" value="PLC-like_Pdiesterase_TIM-brl"/>
</dbReference>
<dbReference type="InParanoid" id="M0DB45"/>
<dbReference type="EMBL" id="AOIV01000021">
    <property type="protein sequence ID" value="ELZ31399.1"/>
    <property type="molecule type" value="Genomic_DNA"/>
</dbReference>
<dbReference type="Proteomes" id="UP000011513">
    <property type="component" value="Unassembled WGS sequence"/>
</dbReference>
<feature type="domain" description="GP-PDE" evidence="1">
    <location>
        <begin position="1"/>
        <end position="223"/>
    </location>
</feature>
<dbReference type="InterPro" id="IPR030395">
    <property type="entry name" value="GP_PDE_dom"/>
</dbReference>
<evidence type="ECO:0000313" key="2">
    <source>
        <dbReference type="EMBL" id="ELZ31399.1"/>
    </source>
</evidence>
<dbReference type="PANTHER" id="PTHR46211">
    <property type="entry name" value="GLYCEROPHOSPHORYL DIESTER PHOSPHODIESTERASE"/>
    <property type="match status" value="1"/>
</dbReference>
<organism evidence="2 3">
    <name type="scientific">Halogeometricum pallidum JCM 14848</name>
    <dbReference type="NCBI Taxonomy" id="1227487"/>
    <lineage>
        <taxon>Archaea</taxon>
        <taxon>Methanobacteriati</taxon>
        <taxon>Methanobacteriota</taxon>
        <taxon>Stenosarchaea group</taxon>
        <taxon>Halobacteria</taxon>
        <taxon>Halobacteriales</taxon>
        <taxon>Haloferacaceae</taxon>
        <taxon>Halogeometricum</taxon>
    </lineage>
</organism>
<dbReference type="CDD" id="cd08556">
    <property type="entry name" value="GDPD"/>
    <property type="match status" value="1"/>
</dbReference>
<sequence length="223" mass="23869">MRLIAHRGFDGQYSANTVAAVEQAVPHADMIEIDVRGCASGELVVVHDPLVDIAVDGVTSIDDLTATELSGLDVHDGEGVQTLRAVLDAIPPDTGVNLELKDPNTVERALEVARSVEHEVIVSSFDADAIRRVHADDDAGVELAYVLGLRPGDDLGVANDLECAYVHPNAWLCLLTDVVENAHRAGMTVNAWTVDSRLGAWALQRRGVDGVIASSPHVTEWVE</sequence>
<keyword evidence="3" id="KW-1185">Reference proteome</keyword>
<evidence type="ECO:0000259" key="1">
    <source>
        <dbReference type="PROSITE" id="PS51704"/>
    </source>
</evidence>
<dbReference type="GO" id="GO:0006629">
    <property type="term" value="P:lipid metabolic process"/>
    <property type="evidence" value="ECO:0007669"/>
    <property type="project" value="InterPro"/>
</dbReference>
<comment type="caution">
    <text evidence="2">The sequence shown here is derived from an EMBL/GenBank/DDBJ whole genome shotgun (WGS) entry which is preliminary data.</text>
</comment>
<dbReference type="GO" id="GO:0008081">
    <property type="term" value="F:phosphoric diester hydrolase activity"/>
    <property type="evidence" value="ECO:0007669"/>
    <property type="project" value="InterPro"/>
</dbReference>
<dbReference type="Gene3D" id="3.20.20.190">
    <property type="entry name" value="Phosphatidylinositol (PI) phosphodiesterase"/>
    <property type="match status" value="1"/>
</dbReference>
<accession>M0DB45</accession>
<dbReference type="eggNOG" id="arCOG00701">
    <property type="taxonomic scope" value="Archaea"/>
</dbReference>
<dbReference type="PANTHER" id="PTHR46211:SF14">
    <property type="entry name" value="GLYCEROPHOSPHODIESTER PHOSPHODIESTERASE"/>
    <property type="match status" value="1"/>
</dbReference>
<evidence type="ECO:0000313" key="3">
    <source>
        <dbReference type="Proteomes" id="UP000011513"/>
    </source>
</evidence>
<protein>
    <submittedName>
        <fullName evidence="2">Glycerophosphodiester phosphodiesterase</fullName>
    </submittedName>
</protein>
<dbReference type="PROSITE" id="PS51704">
    <property type="entry name" value="GP_PDE"/>
    <property type="match status" value="1"/>
</dbReference>
<dbReference type="Pfam" id="PF03009">
    <property type="entry name" value="GDPD"/>
    <property type="match status" value="1"/>
</dbReference>